<accession>A0AA38YCY4</accession>
<protein>
    <submittedName>
        <fullName evidence="1">Uncharacterized protein</fullName>
    </submittedName>
</protein>
<dbReference type="Proteomes" id="UP001172681">
    <property type="component" value="Unassembled WGS sequence"/>
</dbReference>
<reference evidence="1" key="1">
    <citation type="submission" date="2022-10" db="EMBL/GenBank/DDBJ databases">
        <title>Culturing micro-colonial fungi from biological soil crusts in the Mojave desert and describing Neophaeococcomyces mojavensis, and introducing the new genera and species Taxawa tesnikishii.</title>
        <authorList>
            <person name="Kurbessoian T."/>
            <person name="Stajich J.E."/>
        </authorList>
    </citation>
    <scope>NUCLEOTIDE SEQUENCE</scope>
    <source>
        <strain evidence="1">TK_35</strain>
    </source>
</reference>
<sequence>MEWTASDYIETTTAERNIYIAPNFRQKDVREVSYGRYARRYLLPGAASTRAATTFIVRRAKDQTPVQVYWGSATCPRLFSGETMRSFNKPITPEYKHRLHLATEASKKRRRFEWGDLS</sequence>
<gene>
    <name evidence="1" type="ORF">H2204_001247</name>
</gene>
<evidence type="ECO:0000313" key="1">
    <source>
        <dbReference type="EMBL" id="KAJ9644785.1"/>
    </source>
</evidence>
<comment type="caution">
    <text evidence="1">The sequence shown here is derived from an EMBL/GenBank/DDBJ whole genome shotgun (WGS) entry which is preliminary data.</text>
</comment>
<evidence type="ECO:0000313" key="2">
    <source>
        <dbReference type="Proteomes" id="UP001172681"/>
    </source>
</evidence>
<dbReference type="AlphaFoldDB" id="A0AA38YCY4"/>
<name>A0AA38YCY4_9EURO</name>
<organism evidence="1 2">
    <name type="scientific">Knufia peltigerae</name>
    <dbReference type="NCBI Taxonomy" id="1002370"/>
    <lineage>
        <taxon>Eukaryota</taxon>
        <taxon>Fungi</taxon>
        <taxon>Dikarya</taxon>
        <taxon>Ascomycota</taxon>
        <taxon>Pezizomycotina</taxon>
        <taxon>Eurotiomycetes</taxon>
        <taxon>Chaetothyriomycetidae</taxon>
        <taxon>Chaetothyriales</taxon>
        <taxon>Trichomeriaceae</taxon>
        <taxon>Knufia</taxon>
    </lineage>
</organism>
<keyword evidence="2" id="KW-1185">Reference proteome</keyword>
<proteinExistence type="predicted"/>
<dbReference type="EMBL" id="JAPDRN010000005">
    <property type="protein sequence ID" value="KAJ9644785.1"/>
    <property type="molecule type" value="Genomic_DNA"/>
</dbReference>